<protein>
    <recommendedName>
        <fullName evidence="2">Choice-of-anchor I domain-containing protein</fullName>
    </recommendedName>
</protein>
<dbReference type="HOGENOM" id="CLU_383805_0_0_1"/>
<evidence type="ECO:0000256" key="1">
    <source>
        <dbReference type="SAM" id="MobiDB-lite"/>
    </source>
</evidence>
<feature type="region of interest" description="Disordered" evidence="1">
    <location>
        <begin position="722"/>
        <end position="759"/>
    </location>
</feature>
<dbReference type="STRING" id="2903.R1EQL5"/>
<dbReference type="Gene3D" id="2.130.10.10">
    <property type="entry name" value="YVTN repeat-like/Quinoprotein amine dehydrogenase"/>
    <property type="match status" value="1"/>
</dbReference>
<accession>A0A0D3JP51</accession>
<dbReference type="PANTHER" id="PTHR46928">
    <property type="entry name" value="MESENCHYME-SPECIFIC CELL SURFACE GLYCOPROTEIN"/>
    <property type="match status" value="1"/>
</dbReference>
<evidence type="ECO:0000313" key="4">
    <source>
        <dbReference type="Proteomes" id="UP000013827"/>
    </source>
</evidence>
<dbReference type="SUPFAM" id="SSF50974">
    <property type="entry name" value="Nitrous oxide reductase, N-terminal domain"/>
    <property type="match status" value="1"/>
</dbReference>
<evidence type="ECO:0000313" key="3">
    <source>
        <dbReference type="EnsemblProtists" id="EOD25286"/>
    </source>
</evidence>
<feature type="compositionally biased region" description="Low complexity" evidence="1">
    <location>
        <begin position="562"/>
        <end position="581"/>
    </location>
</feature>
<dbReference type="Proteomes" id="UP000013827">
    <property type="component" value="Unassembled WGS sequence"/>
</dbReference>
<proteinExistence type="predicted"/>
<dbReference type="PaxDb" id="2903-EOD25286"/>
<dbReference type="RefSeq" id="XP_005777715.1">
    <property type="nucleotide sequence ID" value="XM_005777658.1"/>
</dbReference>
<evidence type="ECO:0000259" key="2">
    <source>
        <dbReference type="Pfam" id="PF22494"/>
    </source>
</evidence>
<dbReference type="GeneID" id="17270831"/>
<reference evidence="4" key="1">
    <citation type="journal article" date="2013" name="Nature">
        <title>Pan genome of the phytoplankton Emiliania underpins its global distribution.</title>
        <authorList>
            <person name="Read B.A."/>
            <person name="Kegel J."/>
            <person name="Klute M.J."/>
            <person name="Kuo A."/>
            <person name="Lefebvre S.C."/>
            <person name="Maumus F."/>
            <person name="Mayer C."/>
            <person name="Miller J."/>
            <person name="Monier A."/>
            <person name="Salamov A."/>
            <person name="Young J."/>
            <person name="Aguilar M."/>
            <person name="Claverie J.M."/>
            <person name="Frickenhaus S."/>
            <person name="Gonzalez K."/>
            <person name="Herman E.K."/>
            <person name="Lin Y.C."/>
            <person name="Napier J."/>
            <person name="Ogata H."/>
            <person name="Sarno A.F."/>
            <person name="Shmutz J."/>
            <person name="Schroeder D."/>
            <person name="de Vargas C."/>
            <person name="Verret F."/>
            <person name="von Dassow P."/>
            <person name="Valentin K."/>
            <person name="Van de Peer Y."/>
            <person name="Wheeler G."/>
            <person name="Dacks J.B."/>
            <person name="Delwiche C.F."/>
            <person name="Dyhrman S.T."/>
            <person name="Glockner G."/>
            <person name="John U."/>
            <person name="Richards T."/>
            <person name="Worden A.Z."/>
            <person name="Zhang X."/>
            <person name="Grigoriev I.V."/>
            <person name="Allen A.E."/>
            <person name="Bidle K."/>
            <person name="Borodovsky M."/>
            <person name="Bowler C."/>
            <person name="Brownlee C."/>
            <person name="Cock J.M."/>
            <person name="Elias M."/>
            <person name="Gladyshev V.N."/>
            <person name="Groth M."/>
            <person name="Guda C."/>
            <person name="Hadaegh A."/>
            <person name="Iglesias-Rodriguez M.D."/>
            <person name="Jenkins J."/>
            <person name="Jones B.M."/>
            <person name="Lawson T."/>
            <person name="Leese F."/>
            <person name="Lindquist E."/>
            <person name="Lobanov A."/>
            <person name="Lomsadze A."/>
            <person name="Malik S.B."/>
            <person name="Marsh M.E."/>
            <person name="Mackinder L."/>
            <person name="Mock T."/>
            <person name="Mueller-Roeber B."/>
            <person name="Pagarete A."/>
            <person name="Parker M."/>
            <person name="Probert I."/>
            <person name="Quesneville H."/>
            <person name="Raines C."/>
            <person name="Rensing S.A."/>
            <person name="Riano-Pachon D.M."/>
            <person name="Richier S."/>
            <person name="Rokitta S."/>
            <person name="Shiraiwa Y."/>
            <person name="Soanes D.M."/>
            <person name="van der Giezen M."/>
            <person name="Wahlund T.M."/>
            <person name="Williams B."/>
            <person name="Wilson W."/>
            <person name="Wolfe G."/>
            <person name="Wurch L.L."/>
        </authorList>
    </citation>
    <scope>NUCLEOTIDE SEQUENCE</scope>
</reference>
<feature type="domain" description="Choice-of-anchor I" evidence="2">
    <location>
        <begin position="48"/>
        <end position="356"/>
    </location>
</feature>
<dbReference type="KEGG" id="ehx:EMIHUDRAFT_469213"/>
<dbReference type="PANTHER" id="PTHR46928:SF1">
    <property type="entry name" value="MESENCHYME-SPECIFIC CELL SURFACE GLYCOPROTEIN"/>
    <property type="match status" value="1"/>
</dbReference>
<dbReference type="AlphaFoldDB" id="A0A0D3JP51"/>
<sequence length="759" mass="79630">MLSASALSFAVPSLRTSAAYAGSPSSVRFVSRTYTPFDPNEKAAYGMGAAEKFSYDPEHAYAYVATERGYISVIDYSAPVASVTSLGVSLGKGLTARDLRLCGESLYVVVGTIGKRTEPGALLAFSRVTRAAPASLAQVWEVGVGPGPDSLLPSPDCKTVAVSNQGKGQCTGGVVCQLIDPEGSVSLVDVATRSSKTVSLGYVAGSSDSALQAEGVHIPLPLNAMVYFDDFSNKKMDTVNFAEARRKYTPATMLEPEALAWAPDGSKLFAALQINSAILTVDVATATAERLTPLGLQDWGASGGTQGLDTVRDNACQLKHVPEFSTLRSPSAIEAFEIDGETYLMTASGGSDLEYGEVETAKKFRKLLVDVPGGRPEFHPNFQELTAPGGGADFSKITTAVRNFGGTSMRLSIGAAAVDAETVDAETQGFVLRAFVPALERRRIRRYAAVPPEPVWKRAVGSGSRSVSIYRASDLSLVWDSGEIEGCKAFPWAHNGEQDDDYALMYGVAYSHASAGGKKDIAEKNTLSPPALDGDACHDRGDGKPGPCPLGKTVDERSWKDGPGTRTRSSPGRRSSPPAGGVTRRRVESVAILDKHQSPSGAAAVMFAGAHSGSLSLYELLLTNGSRCALPAPPPPTSPPIETPPPPPAPPPPPPPPSPPPPPPVQMWWLSSPTPPPPPPPLLQPPVPEETSLSLSLVEILGGVALGLALLAVLRRVLCGGGGKKQAQAAPPSDAAEWKAPNSFTDSDRRHAKTSGFSM</sequence>
<dbReference type="InterPro" id="IPR055188">
    <property type="entry name" value="Choice_anch_I"/>
</dbReference>
<dbReference type="eggNOG" id="ENOG502R3XF">
    <property type="taxonomic scope" value="Eukaryota"/>
</dbReference>
<keyword evidence="4" id="KW-1185">Reference proteome</keyword>
<organism evidence="3 4">
    <name type="scientific">Emiliania huxleyi (strain CCMP1516)</name>
    <dbReference type="NCBI Taxonomy" id="280463"/>
    <lineage>
        <taxon>Eukaryota</taxon>
        <taxon>Haptista</taxon>
        <taxon>Haptophyta</taxon>
        <taxon>Prymnesiophyceae</taxon>
        <taxon>Isochrysidales</taxon>
        <taxon>Noelaerhabdaceae</taxon>
        <taxon>Emiliania</taxon>
    </lineage>
</organism>
<dbReference type="EnsemblProtists" id="EOD25286">
    <property type="protein sequence ID" value="EOD25286"/>
    <property type="gene ID" value="EMIHUDRAFT_469213"/>
</dbReference>
<reference evidence="3" key="2">
    <citation type="submission" date="2024-10" db="UniProtKB">
        <authorList>
            <consortium name="EnsemblProtists"/>
        </authorList>
    </citation>
    <scope>IDENTIFICATION</scope>
</reference>
<dbReference type="InterPro" id="IPR052956">
    <property type="entry name" value="Mesenchyme-surface_protein"/>
</dbReference>
<feature type="region of interest" description="Disordered" evidence="1">
    <location>
        <begin position="521"/>
        <end position="585"/>
    </location>
</feature>
<dbReference type="Pfam" id="PF22494">
    <property type="entry name" value="choice_anch_I"/>
    <property type="match status" value="1"/>
</dbReference>
<dbReference type="InterPro" id="IPR011045">
    <property type="entry name" value="N2O_reductase_N"/>
</dbReference>
<feature type="compositionally biased region" description="Pro residues" evidence="1">
    <location>
        <begin position="631"/>
        <end position="665"/>
    </location>
</feature>
<dbReference type="InterPro" id="IPR015943">
    <property type="entry name" value="WD40/YVTN_repeat-like_dom_sf"/>
</dbReference>
<feature type="region of interest" description="Disordered" evidence="1">
    <location>
        <begin position="629"/>
        <end position="688"/>
    </location>
</feature>
<name>A0A0D3JP51_EMIH1</name>
<feature type="compositionally biased region" description="Pro residues" evidence="1">
    <location>
        <begin position="673"/>
        <end position="688"/>
    </location>
</feature>